<evidence type="ECO:0000256" key="1">
    <source>
        <dbReference type="SAM" id="SignalP"/>
    </source>
</evidence>
<feature type="chain" id="PRO_5014191584" description="Carboxypeptidase-like protein" evidence="1">
    <location>
        <begin position="19"/>
        <end position="209"/>
    </location>
</feature>
<gene>
    <name evidence="2" type="ORF">CLV57_0162</name>
</gene>
<evidence type="ECO:0000313" key="2">
    <source>
        <dbReference type="EMBL" id="PJJ83184.1"/>
    </source>
</evidence>
<dbReference type="RefSeq" id="WP_100339471.1">
    <property type="nucleotide sequence ID" value="NZ_PGFJ01000001.1"/>
</dbReference>
<keyword evidence="1" id="KW-0732">Signal</keyword>
<dbReference type="OrthoDB" id="1115630at2"/>
<keyword evidence="3" id="KW-1185">Reference proteome</keyword>
<name>A0A2H9VQV0_9SPHI</name>
<reference evidence="2 3" key="1">
    <citation type="submission" date="2017-11" db="EMBL/GenBank/DDBJ databases">
        <title>Genomic Encyclopedia of Archaeal and Bacterial Type Strains, Phase II (KMG-II): From Individual Species to Whole Genera.</title>
        <authorList>
            <person name="Goeker M."/>
        </authorList>
    </citation>
    <scope>NUCLEOTIDE SEQUENCE [LARGE SCALE GENOMIC DNA]</scope>
    <source>
        <strain evidence="2 3">DSM 28175</strain>
    </source>
</reference>
<dbReference type="EMBL" id="PGFJ01000001">
    <property type="protein sequence ID" value="PJJ83184.1"/>
    <property type="molecule type" value="Genomic_DNA"/>
</dbReference>
<evidence type="ECO:0008006" key="4">
    <source>
        <dbReference type="Google" id="ProtNLM"/>
    </source>
</evidence>
<sequence length="209" mass="23193">MKYIIGILLLICCINASAQTAERPLLQFSGVVRNADNKSIVPYVTITNLTTGKEVGAANYEGYFSFVAHEQDSLKFTSVGYFATTVVIPKDIGKKSLIVEIFMRAQVVNLPVVRIFPWATTDEFRHDFLTMKIADDELEIARKNLSASSIATLKRTLPLSGYESFNAQDKHNTLVNSRAFTNPLLNPMAWGSLIRDIAAGDKARKEDSN</sequence>
<accession>A0A2H9VQV0</accession>
<feature type="signal peptide" evidence="1">
    <location>
        <begin position="1"/>
        <end position="18"/>
    </location>
</feature>
<comment type="caution">
    <text evidence="2">The sequence shown here is derived from an EMBL/GenBank/DDBJ whole genome shotgun (WGS) entry which is preliminary data.</text>
</comment>
<dbReference type="AlphaFoldDB" id="A0A2H9VQV0"/>
<protein>
    <recommendedName>
        <fullName evidence="4">Carboxypeptidase-like protein</fullName>
    </recommendedName>
</protein>
<organism evidence="2 3">
    <name type="scientific">Mucilaginibacter auburnensis</name>
    <dbReference type="NCBI Taxonomy" id="1457233"/>
    <lineage>
        <taxon>Bacteria</taxon>
        <taxon>Pseudomonadati</taxon>
        <taxon>Bacteroidota</taxon>
        <taxon>Sphingobacteriia</taxon>
        <taxon>Sphingobacteriales</taxon>
        <taxon>Sphingobacteriaceae</taxon>
        <taxon>Mucilaginibacter</taxon>
    </lineage>
</organism>
<evidence type="ECO:0000313" key="3">
    <source>
        <dbReference type="Proteomes" id="UP000242687"/>
    </source>
</evidence>
<proteinExistence type="predicted"/>
<dbReference type="Proteomes" id="UP000242687">
    <property type="component" value="Unassembled WGS sequence"/>
</dbReference>